<comment type="caution">
    <text evidence="1">The sequence shown here is derived from an EMBL/GenBank/DDBJ whole genome shotgun (WGS) entry which is preliminary data.</text>
</comment>
<name>A0ACC2SFC5_9FUNG</name>
<sequence length="183" mass="19795">MKIILALISLSLCAGSPEKGHRIVASAEANPYFSAFAMDACPVCSTFKCEECTVPLGQQVAVRNTRVWSKILLGFNIPAGPISKCLLQLQPVANQPQLSTNTIVDIHLTLPFNPANVTWNSAPKSQNLITNFDIKSPHPIDLTPHCLSSRNLFLAISKNDVIGPEIISFHSSISSHPPTLIIS</sequence>
<evidence type="ECO:0000313" key="1">
    <source>
        <dbReference type="EMBL" id="KAJ9061013.1"/>
    </source>
</evidence>
<protein>
    <submittedName>
        <fullName evidence="1">Uncharacterized protein</fullName>
    </submittedName>
</protein>
<gene>
    <name evidence="1" type="ORF">DSO57_1024898</name>
</gene>
<evidence type="ECO:0000313" key="2">
    <source>
        <dbReference type="Proteomes" id="UP001165960"/>
    </source>
</evidence>
<organism evidence="1 2">
    <name type="scientific">Entomophthora muscae</name>
    <dbReference type="NCBI Taxonomy" id="34485"/>
    <lineage>
        <taxon>Eukaryota</taxon>
        <taxon>Fungi</taxon>
        <taxon>Fungi incertae sedis</taxon>
        <taxon>Zoopagomycota</taxon>
        <taxon>Entomophthoromycotina</taxon>
        <taxon>Entomophthoromycetes</taxon>
        <taxon>Entomophthorales</taxon>
        <taxon>Entomophthoraceae</taxon>
        <taxon>Entomophthora</taxon>
    </lineage>
</organism>
<proteinExistence type="predicted"/>
<accession>A0ACC2SFC5</accession>
<keyword evidence="2" id="KW-1185">Reference proteome</keyword>
<dbReference type="Proteomes" id="UP001165960">
    <property type="component" value="Unassembled WGS sequence"/>
</dbReference>
<dbReference type="EMBL" id="QTSX02005107">
    <property type="protein sequence ID" value="KAJ9061013.1"/>
    <property type="molecule type" value="Genomic_DNA"/>
</dbReference>
<reference evidence="1" key="1">
    <citation type="submission" date="2022-04" db="EMBL/GenBank/DDBJ databases">
        <title>Genome of the entomopathogenic fungus Entomophthora muscae.</title>
        <authorList>
            <person name="Elya C."/>
            <person name="Lovett B.R."/>
            <person name="Lee E."/>
            <person name="Macias A.M."/>
            <person name="Hajek A.E."/>
            <person name="De Bivort B.L."/>
            <person name="Kasson M.T."/>
            <person name="De Fine Licht H.H."/>
            <person name="Stajich J.E."/>
        </authorList>
    </citation>
    <scope>NUCLEOTIDE SEQUENCE</scope>
    <source>
        <strain evidence="1">Berkeley</strain>
    </source>
</reference>